<name>N1PFL5_DOTSN</name>
<dbReference type="CDD" id="cd12148">
    <property type="entry name" value="fungal_TF_MHR"/>
    <property type="match status" value="1"/>
</dbReference>
<keyword evidence="1" id="KW-0539">Nucleus</keyword>
<feature type="compositionally biased region" description="Polar residues" evidence="2">
    <location>
        <begin position="107"/>
        <end position="116"/>
    </location>
</feature>
<dbReference type="SUPFAM" id="SSF57701">
    <property type="entry name" value="Zn2/Cys6 DNA-binding domain"/>
    <property type="match status" value="1"/>
</dbReference>
<evidence type="ECO:0000256" key="1">
    <source>
        <dbReference type="ARBA" id="ARBA00023242"/>
    </source>
</evidence>
<gene>
    <name evidence="4" type="ORF">DOTSEDRAFT_74819</name>
</gene>
<dbReference type="PROSITE" id="PS00463">
    <property type="entry name" value="ZN2_CY6_FUNGAL_1"/>
    <property type="match status" value="1"/>
</dbReference>
<dbReference type="Gene3D" id="4.10.240.10">
    <property type="entry name" value="Zn(2)-C6 fungal-type DNA-binding domain"/>
    <property type="match status" value="1"/>
</dbReference>
<dbReference type="InterPro" id="IPR001138">
    <property type="entry name" value="Zn2Cys6_DnaBD"/>
</dbReference>
<reference evidence="5" key="1">
    <citation type="journal article" date="2012" name="PLoS Genet.">
        <title>The genomes of the fungal plant pathogens Cladosporium fulvum and Dothistroma septosporum reveal adaptation to different hosts and lifestyles but also signatures of common ancestry.</title>
        <authorList>
            <person name="de Wit P.J.G.M."/>
            <person name="van der Burgt A."/>
            <person name="Oekmen B."/>
            <person name="Stergiopoulos I."/>
            <person name="Abd-Elsalam K.A."/>
            <person name="Aerts A.L."/>
            <person name="Bahkali A.H."/>
            <person name="Beenen H.G."/>
            <person name="Chettri P."/>
            <person name="Cox M.P."/>
            <person name="Datema E."/>
            <person name="de Vries R.P."/>
            <person name="Dhillon B."/>
            <person name="Ganley A.R."/>
            <person name="Griffiths S.A."/>
            <person name="Guo Y."/>
            <person name="Hamelin R.C."/>
            <person name="Henrissat B."/>
            <person name="Kabir M.S."/>
            <person name="Jashni M.K."/>
            <person name="Kema G."/>
            <person name="Klaubauf S."/>
            <person name="Lapidus A."/>
            <person name="Levasseur A."/>
            <person name="Lindquist E."/>
            <person name="Mehrabi R."/>
            <person name="Ohm R.A."/>
            <person name="Owen T.J."/>
            <person name="Salamov A."/>
            <person name="Schwelm A."/>
            <person name="Schijlen E."/>
            <person name="Sun H."/>
            <person name="van den Burg H.A."/>
            <person name="van Ham R.C.H.J."/>
            <person name="Zhang S."/>
            <person name="Goodwin S.B."/>
            <person name="Grigoriev I.V."/>
            <person name="Collemare J."/>
            <person name="Bradshaw R.E."/>
        </authorList>
    </citation>
    <scope>NUCLEOTIDE SEQUENCE [LARGE SCALE GENOMIC DNA]</scope>
    <source>
        <strain evidence="5">NZE10 / CBS 128990</strain>
    </source>
</reference>
<evidence type="ECO:0000313" key="4">
    <source>
        <dbReference type="EMBL" id="EME40086.1"/>
    </source>
</evidence>
<dbReference type="eggNOG" id="ENOG502SP7J">
    <property type="taxonomic scope" value="Eukaryota"/>
</dbReference>
<feature type="region of interest" description="Disordered" evidence="2">
    <location>
        <begin position="1"/>
        <end position="38"/>
    </location>
</feature>
<dbReference type="CDD" id="cd00067">
    <property type="entry name" value="GAL4"/>
    <property type="match status" value="1"/>
</dbReference>
<evidence type="ECO:0000313" key="5">
    <source>
        <dbReference type="Proteomes" id="UP000016933"/>
    </source>
</evidence>
<dbReference type="InterPro" id="IPR053187">
    <property type="entry name" value="Notoamide_regulator"/>
</dbReference>
<keyword evidence="5" id="KW-1185">Reference proteome</keyword>
<dbReference type="OrthoDB" id="10261408at2759"/>
<evidence type="ECO:0000256" key="2">
    <source>
        <dbReference type="SAM" id="MobiDB-lite"/>
    </source>
</evidence>
<dbReference type="PROSITE" id="PS50048">
    <property type="entry name" value="ZN2_CY6_FUNGAL_2"/>
    <property type="match status" value="1"/>
</dbReference>
<protein>
    <recommendedName>
        <fullName evidence="3">Zn(2)-C6 fungal-type domain-containing protein</fullName>
    </recommendedName>
</protein>
<dbReference type="PANTHER" id="PTHR47256:SF1">
    <property type="entry name" value="ZN(II)2CYS6 TRANSCRIPTION FACTOR (EUROFUNG)"/>
    <property type="match status" value="1"/>
</dbReference>
<evidence type="ECO:0000259" key="3">
    <source>
        <dbReference type="PROSITE" id="PS50048"/>
    </source>
</evidence>
<feature type="compositionally biased region" description="Basic and acidic residues" evidence="2">
    <location>
        <begin position="1"/>
        <end position="12"/>
    </location>
</feature>
<dbReference type="PANTHER" id="PTHR47256">
    <property type="entry name" value="ZN(II)2CYS6 TRANSCRIPTION FACTOR (EUROFUNG)-RELATED"/>
    <property type="match status" value="1"/>
</dbReference>
<dbReference type="Proteomes" id="UP000016933">
    <property type="component" value="Unassembled WGS sequence"/>
</dbReference>
<reference evidence="4 5" key="2">
    <citation type="journal article" date="2012" name="PLoS Pathog.">
        <title>Diverse lifestyles and strategies of plant pathogenesis encoded in the genomes of eighteen Dothideomycetes fungi.</title>
        <authorList>
            <person name="Ohm R.A."/>
            <person name="Feau N."/>
            <person name="Henrissat B."/>
            <person name="Schoch C.L."/>
            <person name="Horwitz B.A."/>
            <person name="Barry K.W."/>
            <person name="Condon B.J."/>
            <person name="Copeland A.C."/>
            <person name="Dhillon B."/>
            <person name="Glaser F."/>
            <person name="Hesse C.N."/>
            <person name="Kosti I."/>
            <person name="LaButti K."/>
            <person name="Lindquist E.A."/>
            <person name="Lucas S."/>
            <person name="Salamov A.A."/>
            <person name="Bradshaw R.E."/>
            <person name="Ciuffetti L."/>
            <person name="Hamelin R.C."/>
            <person name="Kema G.H.J."/>
            <person name="Lawrence C."/>
            <person name="Scott J.A."/>
            <person name="Spatafora J.W."/>
            <person name="Turgeon B.G."/>
            <person name="de Wit P.J.G.M."/>
            <person name="Zhong S."/>
            <person name="Goodwin S.B."/>
            <person name="Grigoriev I.V."/>
        </authorList>
    </citation>
    <scope>NUCLEOTIDE SEQUENCE [LARGE SCALE GENOMIC DNA]</scope>
    <source>
        <strain evidence="5">NZE10 / CBS 128990</strain>
    </source>
</reference>
<sequence>MRMATREQDHHPMASRSASKRLKSSLPGAGAPAPRKKRTVVTLACDRCRLRRMKCDGLRPSCKTCAAMSHACRYDSESSRPTRQNNQALRDEVVSLRRQLAAGPHADSSSDLMTRINTDKNGTHGVQPGLRQGTSIFRLGIRNSPSNHQALRATLPFTETALEYELARKHPNAYRVIEPYENPDAVARALLGFGNPPCQHSLADSATYGPQIALEFCDTRLRDLQISHWSTVPVSNDFAASVISLYLQNMHPVLGTFDAELFVKDLVGHGLRYCSPFLVNAVLYYGCQSYTAYNLAASQLSWAFYAEAKDIWQASSGVDCPLHVAALVNMASACSNNGQDQEGLPFLQAARFMAERLGLDDDVTPTRHWQRNRQSSVIDDDLRFRAHVAWGYFTNTNGYAFYYNMPPTRGAGTLPIPGSPGFPTPSYLGSTYSSICKLFRIQREVVILYHGNQDTIPSRIPVAAMEAKYQQILALSAIESALGTSKTSRASHHAAILHIWYHSAIITLMRPLASQSFFLRSFVSATSTPDNIIAASTRQLKRLLLDFRLCYSEATYNIQWHPCLMFVANATLARSTTDAEWQFYFMACLYGYGTLSPAYRVAELCFKGLLTIAIDEGKMPMERARFLSNMLEERALGLQPGAGNPLSGIRLRLEGGKAGEKEGVDEGTVEVLAQRFEAALMFDQVLGQPEENVEDVLFHELMNMDGA</sequence>
<dbReference type="AlphaFoldDB" id="N1PFL5"/>
<dbReference type="OMA" id="RFAEYKF"/>
<dbReference type="Pfam" id="PF00172">
    <property type="entry name" value="Zn_clus"/>
    <property type="match status" value="1"/>
</dbReference>
<feature type="region of interest" description="Disordered" evidence="2">
    <location>
        <begin position="100"/>
        <end position="129"/>
    </location>
</feature>
<accession>N1PFL5</accession>
<dbReference type="InterPro" id="IPR036864">
    <property type="entry name" value="Zn2-C6_fun-type_DNA-bd_sf"/>
</dbReference>
<dbReference type="EMBL" id="KB446544">
    <property type="protein sequence ID" value="EME40086.1"/>
    <property type="molecule type" value="Genomic_DNA"/>
</dbReference>
<proteinExistence type="predicted"/>
<organism evidence="4 5">
    <name type="scientific">Dothistroma septosporum (strain NZE10 / CBS 128990)</name>
    <name type="common">Red band needle blight fungus</name>
    <name type="synonym">Mycosphaerella pini</name>
    <dbReference type="NCBI Taxonomy" id="675120"/>
    <lineage>
        <taxon>Eukaryota</taxon>
        <taxon>Fungi</taxon>
        <taxon>Dikarya</taxon>
        <taxon>Ascomycota</taxon>
        <taxon>Pezizomycotina</taxon>
        <taxon>Dothideomycetes</taxon>
        <taxon>Dothideomycetidae</taxon>
        <taxon>Mycosphaerellales</taxon>
        <taxon>Mycosphaerellaceae</taxon>
        <taxon>Dothistroma</taxon>
    </lineage>
</organism>
<dbReference type="STRING" id="675120.N1PFL5"/>
<dbReference type="HOGENOM" id="CLU_019833_0_0_1"/>
<dbReference type="GO" id="GO:0000981">
    <property type="term" value="F:DNA-binding transcription factor activity, RNA polymerase II-specific"/>
    <property type="evidence" value="ECO:0007669"/>
    <property type="project" value="InterPro"/>
</dbReference>
<feature type="domain" description="Zn(2)-C6 fungal-type" evidence="3">
    <location>
        <begin position="44"/>
        <end position="74"/>
    </location>
</feature>
<dbReference type="GO" id="GO:0008270">
    <property type="term" value="F:zinc ion binding"/>
    <property type="evidence" value="ECO:0007669"/>
    <property type="project" value="InterPro"/>
</dbReference>
<dbReference type="SMART" id="SM00066">
    <property type="entry name" value="GAL4"/>
    <property type="match status" value="1"/>
</dbReference>